<name>A0ABU1HWT2_9MICO</name>
<evidence type="ECO:0000313" key="2">
    <source>
        <dbReference type="Proteomes" id="UP001260188"/>
    </source>
</evidence>
<keyword evidence="2" id="KW-1185">Reference proteome</keyword>
<accession>A0ABU1HWT2</accession>
<protein>
    <submittedName>
        <fullName evidence="1">Uncharacterized protein</fullName>
    </submittedName>
</protein>
<reference evidence="1 2" key="1">
    <citation type="submission" date="2023-08" db="EMBL/GenBank/DDBJ databases">
        <title>Functional and genomic diversity of the sorghum phyllosphere microbiome.</title>
        <authorList>
            <person name="Shade A."/>
        </authorList>
    </citation>
    <scope>NUCLEOTIDE SEQUENCE [LARGE SCALE GENOMIC DNA]</scope>
    <source>
        <strain evidence="1 2">SORGH_AS_0919</strain>
    </source>
</reference>
<evidence type="ECO:0000313" key="1">
    <source>
        <dbReference type="EMBL" id="MDR6165885.1"/>
    </source>
</evidence>
<organism evidence="1 2">
    <name type="scientific">Microbacterium paludicola</name>
    <dbReference type="NCBI Taxonomy" id="300019"/>
    <lineage>
        <taxon>Bacteria</taxon>
        <taxon>Bacillati</taxon>
        <taxon>Actinomycetota</taxon>
        <taxon>Actinomycetes</taxon>
        <taxon>Micrococcales</taxon>
        <taxon>Microbacteriaceae</taxon>
        <taxon>Microbacterium</taxon>
    </lineage>
</organism>
<gene>
    <name evidence="1" type="ORF">QE367_000089</name>
</gene>
<sequence>MTTEHTVAANVSLDYPSWHVTMGEIVLAACHLHSPDLEDDFDVWFDCGPLLDWISVEYPRRRYSPGYRVVPTELMNADACRAFGLLAKAGFDGSAFAVGATDPTLVHVAASAHDGERTALIIRVRRTPSGTWDVTSSALSGHPA</sequence>
<dbReference type="Proteomes" id="UP001260188">
    <property type="component" value="Unassembled WGS sequence"/>
</dbReference>
<dbReference type="RefSeq" id="WP_023951669.1">
    <property type="nucleotide sequence ID" value="NZ_CP018134.1"/>
</dbReference>
<dbReference type="EMBL" id="JAVIZA010000001">
    <property type="protein sequence ID" value="MDR6165885.1"/>
    <property type="molecule type" value="Genomic_DNA"/>
</dbReference>
<comment type="caution">
    <text evidence="1">The sequence shown here is derived from an EMBL/GenBank/DDBJ whole genome shotgun (WGS) entry which is preliminary data.</text>
</comment>
<proteinExistence type="predicted"/>